<proteinExistence type="predicted"/>
<evidence type="ECO:0000313" key="2">
    <source>
        <dbReference type="EMBL" id="KKK12525.1"/>
    </source>
</evidence>
<evidence type="ECO:0000313" key="3">
    <source>
        <dbReference type="Proteomes" id="UP000034947"/>
    </source>
</evidence>
<feature type="compositionally biased region" description="Basic and acidic residues" evidence="1">
    <location>
        <begin position="123"/>
        <end position="136"/>
    </location>
</feature>
<feature type="region of interest" description="Disordered" evidence="1">
    <location>
        <begin position="52"/>
        <end position="149"/>
    </location>
</feature>
<organism evidence="2 3">
    <name type="scientific">Aspergillus ochraceoroseus</name>
    <dbReference type="NCBI Taxonomy" id="138278"/>
    <lineage>
        <taxon>Eukaryota</taxon>
        <taxon>Fungi</taxon>
        <taxon>Dikarya</taxon>
        <taxon>Ascomycota</taxon>
        <taxon>Pezizomycotina</taxon>
        <taxon>Eurotiomycetes</taxon>
        <taxon>Eurotiomycetidae</taxon>
        <taxon>Eurotiales</taxon>
        <taxon>Aspergillaceae</taxon>
        <taxon>Aspergillus</taxon>
        <taxon>Aspergillus subgen. Nidulantes</taxon>
    </lineage>
</organism>
<dbReference type="VEuPathDB" id="FungiDB:P175DRAFT_0440804"/>
<dbReference type="AlphaFoldDB" id="A0A0F8W3P9"/>
<gene>
    <name evidence="2" type="ORF">AOCH_000061</name>
</gene>
<reference evidence="2 3" key="1">
    <citation type="submission" date="2015-02" db="EMBL/GenBank/DDBJ databases">
        <title>Draft Genome Sequences of Two Closely-Related Aflatoxigenic Aspergillus Species Obtained from the Cote d'Ivoire.</title>
        <authorList>
            <person name="Moore G.G."/>
            <person name="Beltz S.B."/>
            <person name="Mack B.M."/>
        </authorList>
    </citation>
    <scope>NUCLEOTIDE SEQUENCE [LARGE SCALE GENOMIC DNA]</scope>
    <source>
        <strain evidence="2 3">SRRC1432</strain>
    </source>
</reference>
<dbReference type="EMBL" id="JYKN01003446">
    <property type="protein sequence ID" value="KKK12525.1"/>
    <property type="molecule type" value="Genomic_DNA"/>
</dbReference>
<feature type="compositionally biased region" description="Low complexity" evidence="1">
    <location>
        <begin position="65"/>
        <end position="75"/>
    </location>
</feature>
<keyword evidence="3" id="KW-1185">Reference proteome</keyword>
<evidence type="ECO:0000256" key="1">
    <source>
        <dbReference type="SAM" id="MobiDB-lite"/>
    </source>
</evidence>
<dbReference type="OrthoDB" id="5418867at2759"/>
<name>A0A0F8W3P9_9EURO</name>
<comment type="caution">
    <text evidence="2">The sequence shown here is derived from an EMBL/GenBank/DDBJ whole genome shotgun (WGS) entry which is preliminary data.</text>
</comment>
<dbReference type="Proteomes" id="UP000034947">
    <property type="component" value="Unassembled WGS sequence"/>
</dbReference>
<protein>
    <submittedName>
        <fullName evidence="2">Uncharacterized protein</fullName>
    </submittedName>
</protein>
<accession>A0A0F8W3P9</accession>
<sequence>MTVSWTVDKNVKLFLGVLEQLKAHKVKVDNAKLAEYMGPGCTARAVETQIAKLKKQAEDSSNGHSPSGPSTPVSTPRKRTADRGSKTNTPIKKAKASLPLDPGGSSEADEEELFAGNMKMKVKKEDYKQEDDQIKEEQEEMFLDWADSA</sequence>